<comment type="function">
    <text evidence="1">Catalyzes the specific phosphorylation of 1,6-anhydro-N-acetylmuramic acid (anhMurNAc) with the simultaneous cleavage of the 1,6-anhydro ring, generating MurNAc-6-P. Is required for the utilization of anhMurNAc either imported from the medium or derived from its own cell wall murein, and thus plays a role in cell wall recycling.</text>
</comment>
<name>E0XYQ4_9GAMM</name>
<reference evidence="2" key="1">
    <citation type="journal article" date="2011" name="Environ. Microbiol.">
        <title>Time-series analyses of Monterey Bay coastal microbial picoplankton using a 'genome proxy' microarray.</title>
        <authorList>
            <person name="Rich V.I."/>
            <person name="Pham V.D."/>
            <person name="Eppley J."/>
            <person name="Shi Y."/>
            <person name="DeLong E.F."/>
        </authorList>
    </citation>
    <scope>NUCLEOTIDE SEQUENCE</scope>
</reference>
<dbReference type="EMBL" id="GU474925">
    <property type="protein sequence ID" value="ADI19545.1"/>
    <property type="molecule type" value="Genomic_DNA"/>
</dbReference>
<dbReference type="GO" id="GO:0006508">
    <property type="term" value="P:proteolysis"/>
    <property type="evidence" value="ECO:0007669"/>
    <property type="project" value="UniProtKB-KW"/>
</dbReference>
<keyword evidence="1" id="KW-0119">Carbohydrate metabolism</keyword>
<comment type="catalytic activity">
    <reaction evidence="1">
        <text>1,6-anhydro-N-acetyl-beta-muramate + ATP + H2O = N-acetyl-D-muramate 6-phosphate + ADP + H(+)</text>
        <dbReference type="Rhea" id="RHEA:24952"/>
        <dbReference type="ChEBI" id="CHEBI:15377"/>
        <dbReference type="ChEBI" id="CHEBI:15378"/>
        <dbReference type="ChEBI" id="CHEBI:30616"/>
        <dbReference type="ChEBI" id="CHEBI:58690"/>
        <dbReference type="ChEBI" id="CHEBI:58722"/>
        <dbReference type="ChEBI" id="CHEBI:456216"/>
        <dbReference type="EC" id="2.7.1.170"/>
    </reaction>
</comment>
<dbReference type="UniPathway" id="UPA00343"/>
<keyword evidence="1" id="KW-0547">Nucleotide-binding</keyword>
<keyword evidence="1" id="KW-0067">ATP-binding</keyword>
<evidence type="ECO:0000256" key="1">
    <source>
        <dbReference type="HAMAP-Rule" id="MF_01270"/>
    </source>
</evidence>
<dbReference type="InterPro" id="IPR005338">
    <property type="entry name" value="Anhydro_N_Ac-Mur_kinase"/>
</dbReference>
<comment type="pathway">
    <text evidence="1">Cell wall biogenesis; peptidoglycan recycling.</text>
</comment>
<dbReference type="PANTHER" id="PTHR30605">
    <property type="entry name" value="ANHYDRO-N-ACETYLMURAMIC ACID KINASE"/>
    <property type="match status" value="1"/>
</dbReference>
<dbReference type="GO" id="GO:0009254">
    <property type="term" value="P:peptidoglycan turnover"/>
    <property type="evidence" value="ECO:0007669"/>
    <property type="project" value="UniProtKB-UniRule"/>
</dbReference>
<dbReference type="Pfam" id="PF03702">
    <property type="entry name" value="AnmK"/>
    <property type="match status" value="1"/>
</dbReference>
<keyword evidence="2" id="KW-0482">Metalloprotease</keyword>
<keyword evidence="2" id="KW-0378">Hydrolase</keyword>
<dbReference type="GO" id="GO:0006040">
    <property type="term" value="P:amino sugar metabolic process"/>
    <property type="evidence" value="ECO:0007669"/>
    <property type="project" value="InterPro"/>
</dbReference>
<comment type="pathway">
    <text evidence="1">Amino-sugar metabolism; 1,6-anhydro-N-acetylmuramate degradation.</text>
</comment>
<dbReference type="HAMAP" id="MF_01270">
    <property type="entry name" value="AnhMurNAc_kinase"/>
    <property type="match status" value="1"/>
</dbReference>
<sequence length="371" mass="40992">MKSKLYIGIMSGTSMDAMDAALVKIENNSWSVINSERREFTPSLREQLLVLSRESQSISLKDFIVINTKTGIEFSKCINQLIEHQGTKPGDITAIGLHGQTLFHHIESQYSGSLQIGSPSVVAEKTNITVVADFRNSDIAAGGQGAPLAPAFHSWMFGSNKHKRILINIGGIANISILLNKKSFFGYDIGPGNTLLDVWIAKNKQEKYDNRGEWSKSGKPNMKLLKIFKSDPFFKKTPPKSTGSHDFNLEWILSMKNRFRQRLLAKDIQATLTLLTAELIVDAINKCPKDSDIAFSGGGIKNLSLMALIKNKLNGRHIQSTTDWGIASEWVEAAGFAFLAHQRMQAKSVELTKTTGSKKKSILGAIYLPPQ</sequence>
<organism evidence="2">
    <name type="scientific">uncultured gamma proteobacterium HF0770_27E13</name>
    <dbReference type="NCBI Taxonomy" id="710986"/>
    <lineage>
        <taxon>Bacteria</taxon>
        <taxon>Pseudomonadati</taxon>
        <taxon>Pseudomonadota</taxon>
        <taxon>Gammaproteobacteria</taxon>
        <taxon>environmental samples</taxon>
    </lineage>
</organism>
<dbReference type="GO" id="GO:0016773">
    <property type="term" value="F:phosphotransferase activity, alcohol group as acceptor"/>
    <property type="evidence" value="ECO:0007669"/>
    <property type="project" value="UniProtKB-UniRule"/>
</dbReference>
<keyword evidence="1" id="KW-0418">Kinase</keyword>
<dbReference type="Gene3D" id="3.30.420.40">
    <property type="match status" value="2"/>
</dbReference>
<dbReference type="PANTHER" id="PTHR30605:SF0">
    <property type="entry name" value="ANHYDRO-N-ACETYLMURAMIC ACID KINASE"/>
    <property type="match status" value="1"/>
</dbReference>
<dbReference type="InterPro" id="IPR043129">
    <property type="entry name" value="ATPase_NBD"/>
</dbReference>
<dbReference type="SUPFAM" id="SSF53067">
    <property type="entry name" value="Actin-like ATPase domain"/>
    <property type="match status" value="1"/>
</dbReference>
<proteinExistence type="inferred from homology"/>
<dbReference type="GO" id="GO:0097175">
    <property type="term" value="P:1,6-anhydro-N-acetyl-beta-muramic acid catabolic process"/>
    <property type="evidence" value="ECO:0007669"/>
    <property type="project" value="UniProtKB-UniRule"/>
</dbReference>
<comment type="similarity">
    <text evidence="1">Belongs to the anhydro-N-acetylmuramic acid kinase family.</text>
</comment>
<keyword evidence="1" id="KW-0808">Transferase</keyword>
<dbReference type="GO" id="GO:0005524">
    <property type="term" value="F:ATP binding"/>
    <property type="evidence" value="ECO:0007669"/>
    <property type="project" value="UniProtKB-UniRule"/>
</dbReference>
<evidence type="ECO:0000313" key="2">
    <source>
        <dbReference type="EMBL" id="ADI19545.1"/>
    </source>
</evidence>
<feature type="binding site" evidence="1">
    <location>
        <begin position="12"/>
        <end position="19"/>
    </location>
    <ligand>
        <name>ATP</name>
        <dbReference type="ChEBI" id="CHEBI:30616"/>
    </ligand>
</feature>
<dbReference type="UniPathway" id="UPA00544"/>
<dbReference type="AlphaFoldDB" id="E0XYQ4"/>
<gene>
    <name evidence="1" type="primary">anmK</name>
</gene>
<dbReference type="GO" id="GO:0016301">
    <property type="term" value="F:kinase activity"/>
    <property type="evidence" value="ECO:0007669"/>
    <property type="project" value="UniProtKB-KW"/>
</dbReference>
<keyword evidence="2" id="KW-0645">Protease</keyword>
<accession>E0XYQ4</accession>
<dbReference type="GO" id="GO:0008237">
    <property type="term" value="F:metallopeptidase activity"/>
    <property type="evidence" value="ECO:0007669"/>
    <property type="project" value="UniProtKB-KW"/>
</dbReference>
<dbReference type="NCBIfam" id="NF007139">
    <property type="entry name" value="PRK09585.1-3"/>
    <property type="match status" value="1"/>
</dbReference>
<dbReference type="EC" id="2.7.1.170" evidence="1"/>
<protein>
    <recommendedName>
        <fullName evidence="1">Anhydro-N-acetylmuramic acid kinase</fullName>
        <ecNumber evidence="1">2.7.1.170</ecNumber>
    </recommendedName>
    <alternativeName>
        <fullName evidence="1">AnhMurNAc kinase</fullName>
    </alternativeName>
</protein>